<accession>A0ABY5C151</accession>
<dbReference type="InterPro" id="IPR036615">
    <property type="entry name" value="Mur_ligase_C_dom_sf"/>
</dbReference>
<evidence type="ECO:0000256" key="11">
    <source>
        <dbReference type="RuleBase" id="RU004136"/>
    </source>
</evidence>
<dbReference type="Pfam" id="PF08245">
    <property type="entry name" value="Mur_ligase_M"/>
    <property type="match status" value="1"/>
</dbReference>
<evidence type="ECO:0000313" key="16">
    <source>
        <dbReference type="Proteomes" id="UP001056093"/>
    </source>
</evidence>
<dbReference type="InterPro" id="IPR051046">
    <property type="entry name" value="MurCDEF_CellWall_CoF430Synth"/>
</dbReference>
<dbReference type="SUPFAM" id="SSF63418">
    <property type="entry name" value="MurE/MurF N-terminal domain"/>
    <property type="match status" value="1"/>
</dbReference>
<evidence type="ECO:0000256" key="1">
    <source>
        <dbReference type="ARBA" id="ARBA00022490"/>
    </source>
</evidence>
<dbReference type="InterPro" id="IPR013221">
    <property type="entry name" value="Mur_ligase_cen"/>
</dbReference>
<feature type="binding site" evidence="10">
    <location>
        <begin position="108"/>
        <end position="114"/>
    </location>
    <ligand>
        <name>ATP</name>
        <dbReference type="ChEBI" id="CHEBI:30616"/>
    </ligand>
</feature>
<dbReference type="InterPro" id="IPR005863">
    <property type="entry name" value="UDP-N-AcMur_synth"/>
</dbReference>
<reference evidence="15" key="1">
    <citation type="submission" date="2022-05" db="EMBL/GenBank/DDBJ databases">
        <authorList>
            <person name="Oliphant S.A."/>
            <person name="Watson-Haigh N.S."/>
            <person name="Sumby K.M."/>
            <person name="Gardner J.M."/>
            <person name="Jiranek V."/>
        </authorList>
    </citation>
    <scope>NUCLEOTIDE SEQUENCE</scope>
    <source>
        <strain evidence="15">KI3_B9</strain>
    </source>
</reference>
<evidence type="ECO:0000259" key="13">
    <source>
        <dbReference type="Pfam" id="PF02875"/>
    </source>
</evidence>
<keyword evidence="1 10" id="KW-0963">Cytoplasm</keyword>
<keyword evidence="3 10" id="KW-0132">Cell division</keyword>
<name>A0ABY5C151_9LACO</name>
<feature type="domain" description="Mur ligase central" evidence="14">
    <location>
        <begin position="106"/>
        <end position="280"/>
    </location>
</feature>
<evidence type="ECO:0000256" key="5">
    <source>
        <dbReference type="ARBA" id="ARBA00022840"/>
    </source>
</evidence>
<comment type="function">
    <text evidence="10 11">Involved in cell wall formation. Catalyzes the final step in the synthesis of UDP-N-acetylmuramoyl-pentapeptide, the precursor of murein.</text>
</comment>
<keyword evidence="5 10" id="KW-0067">ATP-binding</keyword>
<dbReference type="GO" id="GO:0016874">
    <property type="term" value="F:ligase activity"/>
    <property type="evidence" value="ECO:0007669"/>
    <property type="project" value="UniProtKB-KW"/>
</dbReference>
<dbReference type="SUPFAM" id="SSF53244">
    <property type="entry name" value="MurD-like peptide ligases, peptide-binding domain"/>
    <property type="match status" value="1"/>
</dbReference>
<feature type="domain" description="Mur ligase N-terminal catalytic" evidence="12">
    <location>
        <begin position="24"/>
        <end position="75"/>
    </location>
</feature>
<sequence>MNLSLQTIAQATKGSLQGPANQMVTGVAFDSRQVKAGDLFVALVGDQDGHDYIGQALKNGATGVLAQTQHVIDGTVPAVVVDDTLVGLQALAKFYLQTVQPKVVAITGSNGKTTTKDMVAAILATKYQTFKTPANFNNEIGLPVTILTMPETTEVLVLEMGMDRPGQLTALSTLAQPDLAVITMIGEAHLQFFKTRANIAKAKLEIIAGLKPNGELLIPTDEPLLQDAKGLPAKTVSFGPEPNDCVETLQETKFSDQGQEFAIPLLGRYNVRNALAAIRVGQAFGLDLQTIALALKNFALTKNRTQLLTAANGAMVISDVYNANPTATKEVLTALAKDHTENLVLVLGDMLELGEAAPALHADLKEAVLQAQPKAVYLVGPLMVENLGTALQETLLSEQVHLYQTDQLAALMTDLTKNLSANDCVFLKASHGIHLEKVVDYLVADQGKQGGSHA</sequence>
<evidence type="ECO:0000313" key="15">
    <source>
        <dbReference type="EMBL" id="USS92497.1"/>
    </source>
</evidence>
<dbReference type="InterPro" id="IPR004101">
    <property type="entry name" value="Mur_ligase_C"/>
</dbReference>
<dbReference type="EC" id="6.3.2.10" evidence="10 11"/>
<dbReference type="EMBL" id="CP097122">
    <property type="protein sequence ID" value="USS92497.1"/>
    <property type="molecule type" value="Genomic_DNA"/>
</dbReference>
<keyword evidence="8 10" id="KW-0131">Cell cycle</keyword>
<evidence type="ECO:0000256" key="9">
    <source>
        <dbReference type="ARBA" id="ARBA00023316"/>
    </source>
</evidence>
<evidence type="ECO:0000256" key="8">
    <source>
        <dbReference type="ARBA" id="ARBA00023306"/>
    </source>
</evidence>
<dbReference type="Gene3D" id="3.40.1190.10">
    <property type="entry name" value="Mur-like, catalytic domain"/>
    <property type="match status" value="1"/>
</dbReference>
<dbReference type="SUPFAM" id="SSF53623">
    <property type="entry name" value="MurD-like peptide ligases, catalytic domain"/>
    <property type="match status" value="1"/>
</dbReference>
<evidence type="ECO:0000256" key="6">
    <source>
        <dbReference type="ARBA" id="ARBA00022960"/>
    </source>
</evidence>
<dbReference type="Pfam" id="PF01225">
    <property type="entry name" value="Mur_ligase"/>
    <property type="match status" value="1"/>
</dbReference>
<evidence type="ECO:0000256" key="2">
    <source>
        <dbReference type="ARBA" id="ARBA00022598"/>
    </source>
</evidence>
<dbReference type="Pfam" id="PF02875">
    <property type="entry name" value="Mur_ligase_C"/>
    <property type="match status" value="1"/>
</dbReference>
<feature type="domain" description="Mur ligase C-terminal" evidence="13">
    <location>
        <begin position="304"/>
        <end position="430"/>
    </location>
</feature>
<dbReference type="HAMAP" id="MF_02019">
    <property type="entry name" value="MurF"/>
    <property type="match status" value="1"/>
</dbReference>
<comment type="similarity">
    <text evidence="10">Belongs to the MurCDEF family. MurF subfamily.</text>
</comment>
<evidence type="ECO:0000256" key="3">
    <source>
        <dbReference type="ARBA" id="ARBA00022618"/>
    </source>
</evidence>
<dbReference type="PANTHER" id="PTHR43024:SF1">
    <property type="entry name" value="UDP-N-ACETYLMURAMOYL-TRIPEPTIDE--D-ALANYL-D-ALANINE LIGASE"/>
    <property type="match status" value="1"/>
</dbReference>
<gene>
    <name evidence="10" type="primary">murF</name>
    <name evidence="15" type="ORF">M3M36_02465</name>
</gene>
<comment type="subcellular location">
    <subcellularLocation>
        <location evidence="10 11">Cytoplasm</location>
    </subcellularLocation>
</comment>
<dbReference type="NCBIfam" id="TIGR01143">
    <property type="entry name" value="murF"/>
    <property type="match status" value="1"/>
</dbReference>
<keyword evidence="9 10" id="KW-0961">Cell wall biogenesis/degradation</keyword>
<dbReference type="InterPro" id="IPR036565">
    <property type="entry name" value="Mur-like_cat_sf"/>
</dbReference>
<dbReference type="Proteomes" id="UP001056093">
    <property type="component" value="Chromosome"/>
</dbReference>
<keyword evidence="2 10" id="KW-0436">Ligase</keyword>
<dbReference type="PANTHER" id="PTHR43024">
    <property type="entry name" value="UDP-N-ACETYLMURAMOYL-TRIPEPTIDE--D-ALANYL-D-ALANINE LIGASE"/>
    <property type="match status" value="1"/>
</dbReference>
<evidence type="ECO:0000259" key="14">
    <source>
        <dbReference type="Pfam" id="PF08245"/>
    </source>
</evidence>
<dbReference type="RefSeq" id="WP_252774273.1">
    <property type="nucleotide sequence ID" value="NZ_CP097122.1"/>
</dbReference>
<evidence type="ECO:0000256" key="10">
    <source>
        <dbReference type="HAMAP-Rule" id="MF_02019"/>
    </source>
</evidence>
<keyword evidence="4 10" id="KW-0547">Nucleotide-binding</keyword>
<dbReference type="Gene3D" id="3.90.190.20">
    <property type="entry name" value="Mur ligase, C-terminal domain"/>
    <property type="match status" value="1"/>
</dbReference>
<proteinExistence type="inferred from homology"/>
<evidence type="ECO:0000256" key="7">
    <source>
        <dbReference type="ARBA" id="ARBA00022984"/>
    </source>
</evidence>
<comment type="pathway">
    <text evidence="10 11">Cell wall biogenesis; peptidoglycan biosynthesis.</text>
</comment>
<evidence type="ECO:0000259" key="12">
    <source>
        <dbReference type="Pfam" id="PF01225"/>
    </source>
</evidence>
<keyword evidence="6 10" id="KW-0133">Cell shape</keyword>
<dbReference type="InterPro" id="IPR035911">
    <property type="entry name" value="MurE/MurF_N"/>
</dbReference>
<keyword evidence="7 10" id="KW-0573">Peptidoglycan synthesis</keyword>
<comment type="catalytic activity">
    <reaction evidence="11">
        <text>D-alanyl-D-alanine + UDP-N-acetyl-alpha-D-muramoyl-L-alanyl-gamma-D-glutamyl-meso-2,6-diaminopimelate + ATP = UDP-N-acetyl-alpha-D-muramoyl-L-alanyl-gamma-D-glutamyl-meso-2,6-diaminopimeloyl-D-alanyl-D-alanine + ADP + phosphate + H(+)</text>
        <dbReference type="Rhea" id="RHEA:28374"/>
        <dbReference type="ChEBI" id="CHEBI:15378"/>
        <dbReference type="ChEBI" id="CHEBI:30616"/>
        <dbReference type="ChEBI" id="CHEBI:43474"/>
        <dbReference type="ChEBI" id="CHEBI:57822"/>
        <dbReference type="ChEBI" id="CHEBI:61386"/>
        <dbReference type="ChEBI" id="CHEBI:83905"/>
        <dbReference type="ChEBI" id="CHEBI:456216"/>
        <dbReference type="EC" id="6.3.2.10"/>
    </reaction>
</comment>
<keyword evidence="16" id="KW-1185">Reference proteome</keyword>
<organism evidence="15 16">
    <name type="scientific">Fructobacillus americanaquae</name>
    <dbReference type="NCBI Taxonomy" id="2940302"/>
    <lineage>
        <taxon>Bacteria</taxon>
        <taxon>Bacillati</taxon>
        <taxon>Bacillota</taxon>
        <taxon>Bacilli</taxon>
        <taxon>Lactobacillales</taxon>
        <taxon>Lactobacillaceae</taxon>
        <taxon>Fructobacillus</taxon>
    </lineage>
</organism>
<protein>
    <recommendedName>
        <fullName evidence="10 11">UDP-N-acetylmuramoyl-tripeptide--D-alanyl-D-alanine ligase</fullName>
        <ecNumber evidence="10 11">6.3.2.10</ecNumber>
    </recommendedName>
    <alternativeName>
        <fullName evidence="10">D-alanyl-D-alanine-adding enzyme</fullName>
    </alternativeName>
</protein>
<dbReference type="InterPro" id="IPR000713">
    <property type="entry name" value="Mur_ligase_N"/>
</dbReference>
<comment type="catalytic activity">
    <reaction evidence="10">
        <text>UDP-N-acetyl-alpha-D-muramoyl-L-alanyl-gamma-D-glutamyl-L-lysine + D-alanyl-D-alanine + ATP = UDP-N-acetyl-alpha-D-muramoyl-L-alanyl-gamma-D-glutamyl-L-lysyl-D-alanyl-D-alanine + ADP + phosphate + H(+)</text>
        <dbReference type="Rhea" id="RHEA:16085"/>
        <dbReference type="ChEBI" id="CHEBI:15378"/>
        <dbReference type="ChEBI" id="CHEBI:30616"/>
        <dbReference type="ChEBI" id="CHEBI:43474"/>
        <dbReference type="ChEBI" id="CHEBI:57822"/>
        <dbReference type="ChEBI" id="CHEBI:70758"/>
        <dbReference type="ChEBI" id="CHEBI:83903"/>
        <dbReference type="ChEBI" id="CHEBI:456216"/>
        <dbReference type="EC" id="6.3.2.10"/>
    </reaction>
</comment>
<dbReference type="Gene3D" id="3.40.1390.10">
    <property type="entry name" value="MurE/MurF, N-terminal domain"/>
    <property type="match status" value="1"/>
</dbReference>
<evidence type="ECO:0000256" key="4">
    <source>
        <dbReference type="ARBA" id="ARBA00022741"/>
    </source>
</evidence>